<dbReference type="InterPro" id="IPR001466">
    <property type="entry name" value="Beta-lactam-related"/>
</dbReference>
<dbReference type="GO" id="GO:0016787">
    <property type="term" value="F:hydrolase activity"/>
    <property type="evidence" value="ECO:0007669"/>
    <property type="project" value="UniProtKB-KW"/>
</dbReference>
<keyword evidence="3" id="KW-1185">Reference proteome</keyword>
<dbReference type="InterPro" id="IPR050491">
    <property type="entry name" value="AmpC-like"/>
</dbReference>
<name>A0A4Q9HAE5_9SPHI</name>
<gene>
    <name evidence="2" type="ORF">EYS08_16055</name>
</gene>
<dbReference type="AlphaFoldDB" id="A0A4Q9HAE5"/>
<dbReference type="EMBL" id="SIXF01000016">
    <property type="protein sequence ID" value="TBO41043.1"/>
    <property type="molecule type" value="Genomic_DNA"/>
</dbReference>
<dbReference type="Gene3D" id="3.40.710.10">
    <property type="entry name" value="DD-peptidase/beta-lactamase superfamily"/>
    <property type="match status" value="1"/>
</dbReference>
<sequence>MKLKFLKYFCITFLIIGVIEQLKAQDANAEEEFKAVMEKYNAVGAAVAVVKEGKLIYTHSFGLKDLENKKPLTDQDIFRIASISKSFSATSIMQLVEAGKISLDDDFGDLVGFKIRNPKFPDQKISLKMALSHTSSLNDSQGYLNLDVINPDKNPNWAKCYNDYAPGSKFDYCNLNFNLIGTIIEKKSGERFDNYVKNHVLKPLGLYAGYCIDSLDSRRFVNLYEYHADTKTYTPSPTAYAPRRTEIANYIMGYSTPVFSPTGGMKISATDLAKYMIMHMNYGTSNGVKIISKKSAKKMQTALTDDEGYGLAIRTADQLIPGVKLKGHTGSAYGLFSTMFFNPKEKFGFVIITNGINATYTDGFPDFSRAAINSLYQAFIN</sequence>
<protein>
    <submittedName>
        <fullName evidence="2">Class A beta-lactamase-related serine hydrolase</fullName>
    </submittedName>
</protein>
<evidence type="ECO:0000313" key="2">
    <source>
        <dbReference type="EMBL" id="TBO41043.1"/>
    </source>
</evidence>
<accession>A0A4Q9HAE5</accession>
<dbReference type="Pfam" id="PF00144">
    <property type="entry name" value="Beta-lactamase"/>
    <property type="match status" value="1"/>
</dbReference>
<dbReference type="InterPro" id="IPR012338">
    <property type="entry name" value="Beta-lactam/transpept-like"/>
</dbReference>
<dbReference type="PANTHER" id="PTHR46825:SF9">
    <property type="entry name" value="BETA-LACTAMASE-RELATED DOMAIN-CONTAINING PROTEIN"/>
    <property type="match status" value="1"/>
</dbReference>
<reference evidence="2 3" key="1">
    <citation type="submission" date="2019-02" db="EMBL/GenBank/DDBJ databases">
        <title>Pedobacter kyonggii whole genome sequence analysis.</title>
        <authorList>
            <person name="Dahal R.H."/>
        </authorList>
    </citation>
    <scope>NUCLEOTIDE SEQUENCE [LARGE SCALE GENOMIC DNA]</scope>
    <source>
        <strain evidence="2 3">K-4-11-1</strain>
    </source>
</reference>
<keyword evidence="2" id="KW-0378">Hydrolase</keyword>
<proteinExistence type="predicted"/>
<dbReference type="SUPFAM" id="SSF56601">
    <property type="entry name" value="beta-lactamase/transpeptidase-like"/>
    <property type="match status" value="1"/>
</dbReference>
<organism evidence="2 3">
    <name type="scientific">Pedobacter kyonggii</name>
    <dbReference type="NCBI Taxonomy" id="1926871"/>
    <lineage>
        <taxon>Bacteria</taxon>
        <taxon>Pseudomonadati</taxon>
        <taxon>Bacteroidota</taxon>
        <taxon>Sphingobacteriia</taxon>
        <taxon>Sphingobacteriales</taxon>
        <taxon>Sphingobacteriaceae</taxon>
        <taxon>Pedobacter</taxon>
    </lineage>
</organism>
<dbReference type="RefSeq" id="WP_131030982.1">
    <property type="nucleotide sequence ID" value="NZ_SIXF01000016.1"/>
</dbReference>
<comment type="caution">
    <text evidence="2">The sequence shown here is derived from an EMBL/GenBank/DDBJ whole genome shotgun (WGS) entry which is preliminary data.</text>
</comment>
<evidence type="ECO:0000259" key="1">
    <source>
        <dbReference type="Pfam" id="PF00144"/>
    </source>
</evidence>
<dbReference type="Proteomes" id="UP000291819">
    <property type="component" value="Unassembled WGS sequence"/>
</dbReference>
<evidence type="ECO:0000313" key="3">
    <source>
        <dbReference type="Proteomes" id="UP000291819"/>
    </source>
</evidence>
<dbReference type="OrthoDB" id="846150at2"/>
<dbReference type="PANTHER" id="PTHR46825">
    <property type="entry name" value="D-ALANYL-D-ALANINE-CARBOXYPEPTIDASE/ENDOPEPTIDASE AMPH"/>
    <property type="match status" value="1"/>
</dbReference>
<feature type="domain" description="Beta-lactamase-related" evidence="1">
    <location>
        <begin position="32"/>
        <end position="355"/>
    </location>
</feature>